<dbReference type="GO" id="GO:0043386">
    <property type="term" value="P:mycotoxin biosynthetic process"/>
    <property type="evidence" value="ECO:0007669"/>
    <property type="project" value="InterPro"/>
</dbReference>
<feature type="compositionally biased region" description="Low complexity" evidence="4">
    <location>
        <begin position="1"/>
        <end position="21"/>
    </location>
</feature>
<dbReference type="Pfam" id="PF11807">
    <property type="entry name" value="UstYa"/>
    <property type="match status" value="1"/>
</dbReference>
<feature type="compositionally biased region" description="Basic and acidic residues" evidence="4">
    <location>
        <begin position="306"/>
        <end position="318"/>
    </location>
</feature>
<keyword evidence="5" id="KW-0812">Transmembrane</keyword>
<evidence type="ECO:0000256" key="1">
    <source>
        <dbReference type="ARBA" id="ARBA00004685"/>
    </source>
</evidence>
<dbReference type="Proteomes" id="UP000030752">
    <property type="component" value="Unassembled WGS sequence"/>
</dbReference>
<gene>
    <name evidence="6" type="ORF">HMPREF1541_06497</name>
</gene>
<evidence type="ECO:0000313" key="7">
    <source>
        <dbReference type="Proteomes" id="UP000030752"/>
    </source>
</evidence>
<comment type="similarity">
    <text evidence="3">Belongs to the ustYa family.</text>
</comment>
<protein>
    <submittedName>
        <fullName evidence="6">Uncharacterized protein</fullName>
    </submittedName>
</protein>
<dbReference type="GO" id="GO:0016491">
    <property type="term" value="F:oxidoreductase activity"/>
    <property type="evidence" value="ECO:0007669"/>
    <property type="project" value="UniProtKB-KW"/>
</dbReference>
<keyword evidence="5" id="KW-0472">Membrane</keyword>
<feature type="region of interest" description="Disordered" evidence="4">
    <location>
        <begin position="138"/>
        <end position="157"/>
    </location>
</feature>
<dbReference type="EMBL" id="KB822722">
    <property type="protein sequence ID" value="ETN38462.1"/>
    <property type="molecule type" value="Genomic_DNA"/>
</dbReference>
<evidence type="ECO:0000256" key="2">
    <source>
        <dbReference type="ARBA" id="ARBA00023002"/>
    </source>
</evidence>
<proteinExistence type="inferred from homology"/>
<evidence type="ECO:0000256" key="4">
    <source>
        <dbReference type="SAM" id="MobiDB-lite"/>
    </source>
</evidence>
<comment type="pathway">
    <text evidence="1">Mycotoxin biosynthesis.</text>
</comment>
<dbReference type="STRING" id="1220924.W2RPS5"/>
<dbReference type="InterPro" id="IPR021765">
    <property type="entry name" value="UstYa-like"/>
</dbReference>
<dbReference type="GeneID" id="19973836"/>
<keyword evidence="7" id="KW-1185">Reference proteome</keyword>
<accession>W2RPS5</accession>
<reference evidence="6 7" key="1">
    <citation type="submission" date="2013-03" db="EMBL/GenBank/DDBJ databases">
        <title>The Genome Sequence of Phialophora europaea CBS 101466.</title>
        <authorList>
            <consortium name="The Broad Institute Genomics Platform"/>
            <person name="Cuomo C."/>
            <person name="de Hoog S."/>
            <person name="Gorbushina A."/>
            <person name="Walker B."/>
            <person name="Young S.K."/>
            <person name="Zeng Q."/>
            <person name="Gargeya S."/>
            <person name="Fitzgerald M."/>
            <person name="Haas B."/>
            <person name="Abouelleil A."/>
            <person name="Allen A.W."/>
            <person name="Alvarado L."/>
            <person name="Arachchi H.M."/>
            <person name="Berlin A.M."/>
            <person name="Chapman S.B."/>
            <person name="Gainer-Dewar J."/>
            <person name="Goldberg J."/>
            <person name="Griggs A."/>
            <person name="Gujja S."/>
            <person name="Hansen M."/>
            <person name="Howarth C."/>
            <person name="Imamovic A."/>
            <person name="Ireland A."/>
            <person name="Larimer J."/>
            <person name="McCowan C."/>
            <person name="Murphy C."/>
            <person name="Pearson M."/>
            <person name="Poon T.W."/>
            <person name="Priest M."/>
            <person name="Roberts A."/>
            <person name="Saif S."/>
            <person name="Shea T."/>
            <person name="Sisk P."/>
            <person name="Sykes S."/>
            <person name="Wortman J."/>
            <person name="Nusbaum C."/>
            <person name="Birren B."/>
        </authorList>
    </citation>
    <scope>NUCLEOTIDE SEQUENCE [LARGE SCALE GENOMIC DNA]</scope>
    <source>
        <strain evidence="6 7">CBS 101466</strain>
    </source>
</reference>
<dbReference type="HOGENOM" id="CLU_783073_0_0_1"/>
<dbReference type="InParanoid" id="W2RPS5"/>
<feature type="transmembrane region" description="Helical" evidence="5">
    <location>
        <begin position="82"/>
        <end position="103"/>
    </location>
</feature>
<dbReference type="OrthoDB" id="3687641at2759"/>
<evidence type="ECO:0000256" key="3">
    <source>
        <dbReference type="ARBA" id="ARBA00035112"/>
    </source>
</evidence>
<organism evidence="6 7">
    <name type="scientific">Cyphellophora europaea (strain CBS 101466)</name>
    <name type="common">Phialophora europaea</name>
    <dbReference type="NCBI Taxonomy" id="1220924"/>
    <lineage>
        <taxon>Eukaryota</taxon>
        <taxon>Fungi</taxon>
        <taxon>Dikarya</taxon>
        <taxon>Ascomycota</taxon>
        <taxon>Pezizomycotina</taxon>
        <taxon>Eurotiomycetes</taxon>
        <taxon>Chaetothyriomycetidae</taxon>
        <taxon>Chaetothyriales</taxon>
        <taxon>Cyphellophoraceae</taxon>
        <taxon>Cyphellophora</taxon>
    </lineage>
</organism>
<keyword evidence="5" id="KW-1133">Transmembrane helix</keyword>
<feature type="region of interest" description="Disordered" evidence="4">
    <location>
        <begin position="1"/>
        <end position="64"/>
    </location>
</feature>
<sequence>MPSLRLRPAPTPSSSSTSSSLHRSKSPKSVDVASANTTSASRRNRNSPESSFPVPRSPFGAWTGPPKTPLTPHFARKLPTRVITLLGLAVILLLCCLLFAAVWDIRGSWIPGLSRPLLLTPSSTTAYIQHAVSRATSDRGRHWSGEANAPPRQDSSYTVRPPEPFVPQFPSIALPVRDDPAFQDPGEPGHEAWLRMLPAGNGLVQVRYPSQYGLPRSEKQTDGYGREVADVEVYEVAVVRELECLLVVRELLGRYEELGKGYHGQGGGKQGEVVQDWERVDALRCLDHLRQSILCHADTTLERVGQHAQRASRDHGQDDTPVPDLDSSSGTTRVCKDWSKIKHWLEEHRADKKH</sequence>
<evidence type="ECO:0000313" key="6">
    <source>
        <dbReference type="EMBL" id="ETN38462.1"/>
    </source>
</evidence>
<feature type="region of interest" description="Disordered" evidence="4">
    <location>
        <begin position="306"/>
        <end position="333"/>
    </location>
</feature>
<dbReference type="VEuPathDB" id="FungiDB:HMPREF1541_06497"/>
<name>W2RPS5_CYPE1</name>
<keyword evidence="2" id="KW-0560">Oxidoreductase</keyword>
<dbReference type="eggNOG" id="ENOG502T1KY">
    <property type="taxonomic scope" value="Eukaryota"/>
</dbReference>
<dbReference type="RefSeq" id="XP_008719051.1">
    <property type="nucleotide sequence ID" value="XM_008720829.1"/>
</dbReference>
<dbReference type="PANTHER" id="PTHR33365">
    <property type="entry name" value="YALI0B05434P"/>
    <property type="match status" value="1"/>
</dbReference>
<evidence type="ECO:0000256" key="5">
    <source>
        <dbReference type="SAM" id="Phobius"/>
    </source>
</evidence>
<dbReference type="AlphaFoldDB" id="W2RPS5"/>
<dbReference type="PANTHER" id="PTHR33365:SF11">
    <property type="entry name" value="TAT PATHWAY SIGNAL SEQUENCE"/>
    <property type="match status" value="1"/>
</dbReference>